<organism evidence="2 3">
    <name type="scientific">Thelohanellus kitauei</name>
    <name type="common">Myxosporean</name>
    <dbReference type="NCBI Taxonomy" id="669202"/>
    <lineage>
        <taxon>Eukaryota</taxon>
        <taxon>Metazoa</taxon>
        <taxon>Cnidaria</taxon>
        <taxon>Myxozoa</taxon>
        <taxon>Myxosporea</taxon>
        <taxon>Bivalvulida</taxon>
        <taxon>Platysporina</taxon>
        <taxon>Myxobolidae</taxon>
        <taxon>Thelohanellus</taxon>
    </lineage>
</organism>
<dbReference type="AlphaFoldDB" id="A0A0C2MDY1"/>
<keyword evidence="3" id="KW-1185">Reference proteome</keyword>
<feature type="transmembrane region" description="Helical" evidence="1">
    <location>
        <begin position="25"/>
        <end position="44"/>
    </location>
</feature>
<evidence type="ECO:0000256" key="1">
    <source>
        <dbReference type="SAM" id="Phobius"/>
    </source>
</evidence>
<gene>
    <name evidence="2" type="ORF">RF11_05420</name>
</gene>
<accession>A0A0C2MDY1</accession>
<comment type="caution">
    <text evidence="2">The sequence shown here is derived from an EMBL/GenBank/DDBJ whole genome shotgun (WGS) entry which is preliminary data.</text>
</comment>
<keyword evidence="1" id="KW-1133">Transmembrane helix</keyword>
<evidence type="ECO:0000313" key="3">
    <source>
        <dbReference type="Proteomes" id="UP000031668"/>
    </source>
</evidence>
<evidence type="ECO:0000313" key="2">
    <source>
        <dbReference type="EMBL" id="KII65356.1"/>
    </source>
</evidence>
<name>A0A0C2MDY1_THEKT</name>
<keyword evidence="1" id="KW-0472">Membrane</keyword>
<dbReference type="EMBL" id="JWZT01003906">
    <property type="protein sequence ID" value="KII65356.1"/>
    <property type="molecule type" value="Genomic_DNA"/>
</dbReference>
<sequence>MTVKYPNRNRCKMGIHSQGTYPPSLLAAEFSVIALLTIWILGLLRAPAALKKGHHILSVLRVSALLSHTCDARSGKRSFCNYRHIGLQRTFLPSWCRADRNNFRTRDVDGRDIGNDFLTVVSSTRVLPKLEAIIPMIISTSAGNNMAASEESMASEAFNWCLADWSNMANSRWQLCCIYSSYSEFMVTTCIIEDREADGLFNYMAM</sequence>
<keyword evidence="1" id="KW-0812">Transmembrane</keyword>
<proteinExistence type="predicted"/>
<reference evidence="2 3" key="1">
    <citation type="journal article" date="2014" name="Genome Biol. Evol.">
        <title>The genome of the myxosporean Thelohanellus kitauei shows adaptations to nutrient acquisition within its fish host.</title>
        <authorList>
            <person name="Yang Y."/>
            <person name="Xiong J."/>
            <person name="Zhou Z."/>
            <person name="Huo F."/>
            <person name="Miao W."/>
            <person name="Ran C."/>
            <person name="Liu Y."/>
            <person name="Zhang J."/>
            <person name="Feng J."/>
            <person name="Wang M."/>
            <person name="Wang M."/>
            <person name="Wang L."/>
            <person name="Yao B."/>
        </authorList>
    </citation>
    <scope>NUCLEOTIDE SEQUENCE [LARGE SCALE GENOMIC DNA]</scope>
    <source>
        <strain evidence="2">Wuqing</strain>
    </source>
</reference>
<protein>
    <submittedName>
        <fullName evidence="2">Uncharacterized protein</fullName>
    </submittedName>
</protein>
<dbReference type="Proteomes" id="UP000031668">
    <property type="component" value="Unassembled WGS sequence"/>
</dbReference>